<feature type="region of interest" description="Disordered" evidence="2">
    <location>
        <begin position="1"/>
        <end position="29"/>
    </location>
</feature>
<gene>
    <name evidence="4" type="ORF">PCOR1329_LOCUS48129</name>
</gene>
<dbReference type="InterPro" id="IPR000504">
    <property type="entry name" value="RRM_dom"/>
</dbReference>
<keyword evidence="1" id="KW-0694">RNA-binding</keyword>
<feature type="compositionally biased region" description="Low complexity" evidence="2">
    <location>
        <begin position="81"/>
        <end position="95"/>
    </location>
</feature>
<dbReference type="InterPro" id="IPR035979">
    <property type="entry name" value="RBD_domain_sf"/>
</dbReference>
<dbReference type="Gene3D" id="3.30.70.330">
    <property type="match status" value="1"/>
</dbReference>
<evidence type="ECO:0000256" key="2">
    <source>
        <dbReference type="SAM" id="MobiDB-lite"/>
    </source>
</evidence>
<dbReference type="PROSITE" id="PS50102">
    <property type="entry name" value="RRM"/>
    <property type="match status" value="1"/>
</dbReference>
<name>A0ABN9UGR5_9DINO</name>
<protein>
    <recommendedName>
        <fullName evidence="3">RRM domain-containing protein</fullName>
    </recommendedName>
</protein>
<evidence type="ECO:0000313" key="5">
    <source>
        <dbReference type="Proteomes" id="UP001189429"/>
    </source>
</evidence>
<feature type="non-terminal residue" evidence="4">
    <location>
        <position position="1"/>
    </location>
</feature>
<sequence>AGPAGRARASRAAGPRALAAPPGPAAVRAGAWAAPVWRAPAGAERGGAAEAGARPSGAPGGGPFGSTSSGDACWPDSIRTPPCAAGAPAAATQAVSPPPSSGDPARRVALEGGGLSGVTTVRLKNLDLALSSKELARVLNDHGFKDSCDMIYVPLDAKKRANNRSIAFVNFRESSAAEAFYQRFHNQDMPGAGVPGKSLEVTPAYVQGFEENILKGTHICTTIHFRRSARIPWIGAGALWPRLCRPPWRASRAMEVVSERRSNSAARSESVCLCSGLFLGRRSSLALPGPDAELHPLPVLSRASSAGSLHLALAAAAAPLERPGGGLAARTAFKRKRQRGRPSSARVRTTYVESRARGFQASLIVRGALRHPSSTTPPRRC</sequence>
<evidence type="ECO:0000256" key="1">
    <source>
        <dbReference type="PROSITE-ProRule" id="PRU00176"/>
    </source>
</evidence>
<dbReference type="Proteomes" id="UP001189429">
    <property type="component" value="Unassembled WGS sequence"/>
</dbReference>
<comment type="caution">
    <text evidence="4">The sequence shown here is derived from an EMBL/GenBank/DDBJ whole genome shotgun (WGS) entry which is preliminary data.</text>
</comment>
<dbReference type="InterPro" id="IPR012677">
    <property type="entry name" value="Nucleotide-bd_a/b_plait_sf"/>
</dbReference>
<keyword evidence="5" id="KW-1185">Reference proteome</keyword>
<feature type="domain" description="RRM" evidence="3">
    <location>
        <begin position="119"/>
        <end position="206"/>
    </location>
</feature>
<feature type="region of interest" description="Disordered" evidence="2">
    <location>
        <begin position="41"/>
        <end position="110"/>
    </location>
</feature>
<feature type="compositionally biased region" description="Low complexity" evidence="2">
    <location>
        <begin position="41"/>
        <end position="57"/>
    </location>
</feature>
<evidence type="ECO:0000259" key="3">
    <source>
        <dbReference type="PROSITE" id="PS50102"/>
    </source>
</evidence>
<reference evidence="4" key="1">
    <citation type="submission" date="2023-10" db="EMBL/GenBank/DDBJ databases">
        <authorList>
            <person name="Chen Y."/>
            <person name="Shah S."/>
            <person name="Dougan E. K."/>
            <person name="Thang M."/>
            <person name="Chan C."/>
        </authorList>
    </citation>
    <scope>NUCLEOTIDE SEQUENCE [LARGE SCALE GENOMIC DNA]</scope>
</reference>
<organism evidence="4 5">
    <name type="scientific">Prorocentrum cordatum</name>
    <dbReference type="NCBI Taxonomy" id="2364126"/>
    <lineage>
        <taxon>Eukaryota</taxon>
        <taxon>Sar</taxon>
        <taxon>Alveolata</taxon>
        <taxon>Dinophyceae</taxon>
        <taxon>Prorocentrales</taxon>
        <taxon>Prorocentraceae</taxon>
        <taxon>Prorocentrum</taxon>
    </lineage>
</organism>
<dbReference type="SUPFAM" id="SSF54928">
    <property type="entry name" value="RNA-binding domain, RBD"/>
    <property type="match status" value="1"/>
</dbReference>
<dbReference type="EMBL" id="CAUYUJ010015807">
    <property type="protein sequence ID" value="CAK0858293.1"/>
    <property type="molecule type" value="Genomic_DNA"/>
</dbReference>
<proteinExistence type="predicted"/>
<evidence type="ECO:0000313" key="4">
    <source>
        <dbReference type="EMBL" id="CAK0858293.1"/>
    </source>
</evidence>
<accession>A0ABN9UGR5</accession>